<evidence type="ECO:0000313" key="2">
    <source>
        <dbReference type="Proteomes" id="UP000198660"/>
    </source>
</evidence>
<sequence>MLEEKERALSLWKVIDQCLSNRRVAQEHGDRQAVLQLTEDIAYWQEELNHLYVQIGSWSVEQEIN</sequence>
<keyword evidence="2" id="KW-1185">Reference proteome</keyword>
<gene>
    <name evidence="1" type="ORF">SAMN05444972_10289</name>
</gene>
<organism evidence="1 2">
    <name type="scientific">Marininema halotolerans</name>
    <dbReference type="NCBI Taxonomy" id="1155944"/>
    <lineage>
        <taxon>Bacteria</taxon>
        <taxon>Bacillati</taxon>
        <taxon>Bacillota</taxon>
        <taxon>Bacilli</taxon>
        <taxon>Bacillales</taxon>
        <taxon>Thermoactinomycetaceae</taxon>
        <taxon>Marininema</taxon>
    </lineage>
</organism>
<dbReference type="EMBL" id="FPAA01000002">
    <property type="protein sequence ID" value="SFS42856.1"/>
    <property type="molecule type" value="Genomic_DNA"/>
</dbReference>
<dbReference type="RefSeq" id="WP_091833740.1">
    <property type="nucleotide sequence ID" value="NZ_FPAA01000002.1"/>
</dbReference>
<protein>
    <submittedName>
        <fullName evidence="1">Uncharacterized protein</fullName>
    </submittedName>
</protein>
<accession>A0A1I6PRP5</accession>
<dbReference type="Proteomes" id="UP000198660">
    <property type="component" value="Unassembled WGS sequence"/>
</dbReference>
<evidence type="ECO:0000313" key="1">
    <source>
        <dbReference type="EMBL" id="SFS42856.1"/>
    </source>
</evidence>
<name>A0A1I6PRP5_9BACL</name>
<dbReference type="AlphaFoldDB" id="A0A1I6PRP5"/>
<reference evidence="2" key="1">
    <citation type="submission" date="2016-10" db="EMBL/GenBank/DDBJ databases">
        <authorList>
            <person name="Varghese N."/>
            <person name="Submissions S."/>
        </authorList>
    </citation>
    <scope>NUCLEOTIDE SEQUENCE [LARGE SCALE GENOMIC DNA]</scope>
    <source>
        <strain evidence="2">DSM 45789</strain>
    </source>
</reference>
<proteinExistence type="predicted"/>